<dbReference type="STRING" id="8010.ENSELUP00000002874"/>
<dbReference type="Pfam" id="PF00628">
    <property type="entry name" value="PHD"/>
    <property type="match status" value="1"/>
</dbReference>
<dbReference type="SMART" id="SM00297">
    <property type="entry name" value="BROMO"/>
    <property type="match status" value="1"/>
</dbReference>
<dbReference type="InterPro" id="IPR019786">
    <property type="entry name" value="Zinc_finger_PHD-type_CS"/>
</dbReference>
<evidence type="ECO:0000256" key="1">
    <source>
        <dbReference type="ARBA" id="ARBA00004123"/>
    </source>
</evidence>
<protein>
    <recommendedName>
        <fullName evidence="15">Tripartite motif containing 66</fullName>
    </recommendedName>
</protein>
<keyword evidence="4" id="KW-0862">Zinc</keyword>
<gene>
    <name evidence="13" type="primary">ZNF653</name>
</gene>
<reference evidence="14" key="1">
    <citation type="journal article" date="2014" name="PLoS ONE">
        <title>The genome and linkage map of the northern pike (Esox lucius): conserved synteny revealed between the salmonid sister group and the Neoteleostei.</title>
        <authorList>
            <person name="Rondeau E.B."/>
            <person name="Minkley D.R."/>
            <person name="Leong J.S."/>
            <person name="Messmer A.M."/>
            <person name="Jantzen J.R."/>
            <person name="von Schalburg K.R."/>
            <person name="Lemon C."/>
            <person name="Bird N.H."/>
            <person name="Koop B.F."/>
        </authorList>
    </citation>
    <scope>NUCLEOTIDE SEQUENCE</scope>
</reference>
<proteinExistence type="predicted"/>
<dbReference type="InterPro" id="IPR019787">
    <property type="entry name" value="Znf_PHD-finger"/>
</dbReference>
<dbReference type="OMA" id="QVETKCE"/>
<keyword evidence="14" id="KW-1185">Reference proteome</keyword>
<dbReference type="Gene3D" id="1.20.920.10">
    <property type="entry name" value="Bromodomain-like"/>
    <property type="match status" value="1"/>
</dbReference>
<evidence type="ECO:0000259" key="11">
    <source>
        <dbReference type="PROSITE" id="PS50014"/>
    </source>
</evidence>
<feature type="compositionally biased region" description="Low complexity" evidence="10">
    <location>
        <begin position="52"/>
        <end position="66"/>
    </location>
</feature>
<feature type="compositionally biased region" description="Polar residues" evidence="10">
    <location>
        <begin position="1"/>
        <end position="10"/>
    </location>
</feature>
<feature type="region of interest" description="Disordered" evidence="10">
    <location>
        <begin position="1"/>
        <end position="109"/>
    </location>
</feature>
<dbReference type="Proteomes" id="UP000265140">
    <property type="component" value="Chromosome 19"/>
</dbReference>
<dbReference type="SUPFAM" id="SSF57903">
    <property type="entry name" value="FYVE/PHD zinc finger"/>
    <property type="match status" value="1"/>
</dbReference>
<dbReference type="AlphaFoldDB" id="A0A3P8XE43"/>
<reference evidence="13" key="3">
    <citation type="submission" date="2025-08" db="UniProtKB">
        <authorList>
            <consortium name="Ensembl"/>
        </authorList>
    </citation>
    <scope>IDENTIFICATION</scope>
</reference>
<dbReference type="Ensembl" id="ENSELUT00000014974.3">
    <property type="protein sequence ID" value="ENSELUP00000002874.3"/>
    <property type="gene ID" value="ENSELUG00000004182.3"/>
</dbReference>
<dbReference type="InParanoid" id="A0A3P8XE43"/>
<dbReference type="InterPro" id="IPR001965">
    <property type="entry name" value="Znf_PHD"/>
</dbReference>
<dbReference type="PROSITE" id="PS50016">
    <property type="entry name" value="ZF_PHD_2"/>
    <property type="match status" value="1"/>
</dbReference>
<dbReference type="InterPro" id="IPR011011">
    <property type="entry name" value="Znf_FYVE_PHD"/>
</dbReference>
<keyword evidence="7" id="KW-0539">Nucleus</keyword>
<dbReference type="SUPFAM" id="SSF47370">
    <property type="entry name" value="Bromodomain"/>
    <property type="match status" value="1"/>
</dbReference>
<dbReference type="InterPro" id="IPR013083">
    <property type="entry name" value="Znf_RING/FYVE/PHD"/>
</dbReference>
<dbReference type="GeneTree" id="ENSGT00940000165144"/>
<feature type="compositionally biased region" description="Basic and acidic residues" evidence="10">
    <location>
        <begin position="278"/>
        <end position="294"/>
    </location>
</feature>
<keyword evidence="6 8" id="KW-0103">Bromodomain</keyword>
<comment type="subcellular location">
    <subcellularLocation>
        <location evidence="1">Nucleus</location>
    </subcellularLocation>
</comment>
<evidence type="ECO:0000256" key="5">
    <source>
        <dbReference type="ARBA" id="ARBA00023054"/>
    </source>
</evidence>
<dbReference type="GO" id="GO:0008270">
    <property type="term" value="F:zinc ion binding"/>
    <property type="evidence" value="ECO:0007669"/>
    <property type="project" value="UniProtKB-KW"/>
</dbReference>
<feature type="compositionally biased region" description="Basic and acidic residues" evidence="10">
    <location>
        <begin position="122"/>
        <end position="132"/>
    </location>
</feature>
<reference evidence="13" key="2">
    <citation type="submission" date="2020-02" db="EMBL/GenBank/DDBJ databases">
        <title>Esox lucius (northern pike) genome, fEsoLuc1, primary haplotype.</title>
        <authorList>
            <person name="Myers G."/>
            <person name="Karagic N."/>
            <person name="Meyer A."/>
            <person name="Pippel M."/>
            <person name="Reichard M."/>
            <person name="Winkler S."/>
            <person name="Tracey A."/>
            <person name="Sims Y."/>
            <person name="Howe K."/>
            <person name="Rhie A."/>
            <person name="Formenti G."/>
            <person name="Durbin R."/>
            <person name="Fedrigo O."/>
            <person name="Jarvis E.D."/>
        </authorList>
    </citation>
    <scope>NUCLEOTIDE SEQUENCE [LARGE SCALE GENOMIC DNA]</scope>
</reference>
<dbReference type="SMART" id="SM00249">
    <property type="entry name" value="PHD"/>
    <property type="match status" value="1"/>
</dbReference>
<feature type="compositionally biased region" description="Low complexity" evidence="10">
    <location>
        <begin position="86"/>
        <end position="98"/>
    </location>
</feature>
<evidence type="ECO:0000256" key="3">
    <source>
        <dbReference type="ARBA" id="ARBA00022771"/>
    </source>
</evidence>
<keyword evidence="2" id="KW-0479">Metal-binding</keyword>
<dbReference type="Gene3D" id="3.30.40.10">
    <property type="entry name" value="Zinc/RING finger domain, C3HC4 (zinc finger)"/>
    <property type="match status" value="1"/>
</dbReference>
<dbReference type="FunFam" id="3.30.40.10:FF:000123">
    <property type="entry name" value="E3 ubiquitin-protein ligase TRIM33"/>
    <property type="match status" value="1"/>
</dbReference>
<evidence type="ECO:0000256" key="8">
    <source>
        <dbReference type="PROSITE-ProRule" id="PRU00035"/>
    </source>
</evidence>
<name>A0A3P8XE43_ESOLU</name>
<dbReference type="GO" id="GO:0000785">
    <property type="term" value="C:chromatin"/>
    <property type="evidence" value="ECO:0007669"/>
    <property type="project" value="TreeGrafter"/>
</dbReference>
<feature type="domain" description="Bromo" evidence="11">
    <location>
        <begin position="467"/>
        <end position="539"/>
    </location>
</feature>
<sequence length="602" mass="67084">MHLSITQGTSPVAMAAAARRRHGNMPQRRATLLPRGYQRSMAKQVTATAPERQTPGTPRTTGPNLPGRRKLSGIEMGPGWTFLCKATTSPSHPQQPQNHPAPPSATSTLYQMEPDRRRRVHSEKNKEADGKDGTTAATLKKIRIHPEAQRILGSSCIATVRLERLRIRMDPGQSVSLSVIQPRVSLVMSELLTEDAAASPPEVVTLENQVQQTRCRQDMEQSPEGIEESSGPGPGVVEAGPTQTQDWTEPLQLQERPASTSEPAQESPELESESDSCVEPKSDSESEPEWDRGLKSGSDSNSPEKQSDPEQEPNPELKLSVDSEPKSESEENVKRDCEPDDEGGEASSVGHCVSVNESGVSEEQPGREPGPAGIDSEDFCAVCLNGGDLLCCDGCPKVYHLSCHIPPLFSFPLGDWVCTLCRSDQDPGVEYDCESVQSATEPRGAVTPYTLSSLNQRRCEKLTLLLSTHILSTPFQEPVSQLARHYYQIIKRPMDLSVIRRKLDHRNTLHYFTAEQFVDDVLLMFRNCATFNYPDSEVANAGRHLEVFFLTKLREVFPDQDFPMQTKDRADRTSVTWQNRKRRDYHRKKKKSHFLVGRSNYF</sequence>
<organism evidence="13 14">
    <name type="scientific">Esox lucius</name>
    <name type="common">Northern pike</name>
    <dbReference type="NCBI Taxonomy" id="8010"/>
    <lineage>
        <taxon>Eukaryota</taxon>
        <taxon>Metazoa</taxon>
        <taxon>Chordata</taxon>
        <taxon>Craniata</taxon>
        <taxon>Vertebrata</taxon>
        <taxon>Euteleostomi</taxon>
        <taxon>Actinopterygii</taxon>
        <taxon>Neopterygii</taxon>
        <taxon>Teleostei</taxon>
        <taxon>Protacanthopterygii</taxon>
        <taxon>Esociformes</taxon>
        <taxon>Esocidae</taxon>
        <taxon>Esox</taxon>
    </lineage>
</organism>
<dbReference type="InterPro" id="IPR036427">
    <property type="entry name" value="Bromodomain-like_sf"/>
</dbReference>
<evidence type="ECO:0000256" key="9">
    <source>
        <dbReference type="PROSITE-ProRule" id="PRU00146"/>
    </source>
</evidence>
<feature type="compositionally biased region" description="Low complexity" evidence="10">
    <location>
        <begin position="222"/>
        <end position="231"/>
    </location>
</feature>
<dbReference type="PANTHER" id="PTHR45915">
    <property type="entry name" value="TRANSCRIPTION INTERMEDIARY FACTOR"/>
    <property type="match status" value="1"/>
</dbReference>
<feature type="compositionally biased region" description="Basic and acidic residues" evidence="10">
    <location>
        <begin position="319"/>
        <end position="337"/>
    </location>
</feature>
<dbReference type="Pfam" id="PF00439">
    <property type="entry name" value="Bromodomain"/>
    <property type="match status" value="1"/>
</dbReference>
<evidence type="ECO:0000256" key="6">
    <source>
        <dbReference type="ARBA" id="ARBA00023117"/>
    </source>
</evidence>
<dbReference type="PROSITE" id="PS50014">
    <property type="entry name" value="BROMODOMAIN_2"/>
    <property type="match status" value="1"/>
</dbReference>
<evidence type="ECO:0000256" key="7">
    <source>
        <dbReference type="ARBA" id="ARBA00023242"/>
    </source>
</evidence>
<dbReference type="PANTHER" id="PTHR45915:SF7">
    <property type="entry name" value="TRIPARTITE MOTIF-CONTAINING PROTEIN 66"/>
    <property type="match status" value="1"/>
</dbReference>
<evidence type="ECO:0000259" key="12">
    <source>
        <dbReference type="PROSITE" id="PS50016"/>
    </source>
</evidence>
<evidence type="ECO:0008006" key="15">
    <source>
        <dbReference type="Google" id="ProtNLM"/>
    </source>
</evidence>
<evidence type="ECO:0000313" key="14">
    <source>
        <dbReference type="Proteomes" id="UP000265140"/>
    </source>
</evidence>
<dbReference type="CDD" id="cd05502">
    <property type="entry name" value="Bromo_tif1_like"/>
    <property type="match status" value="1"/>
</dbReference>
<keyword evidence="3 9" id="KW-0863">Zinc-finger</keyword>
<feature type="region of interest" description="Disordered" evidence="10">
    <location>
        <begin position="199"/>
        <end position="350"/>
    </location>
</feature>
<feature type="region of interest" description="Disordered" evidence="10">
    <location>
        <begin position="115"/>
        <end position="134"/>
    </location>
</feature>
<keyword evidence="5" id="KW-0175">Coiled coil</keyword>
<feature type="domain" description="PHD-type" evidence="12">
    <location>
        <begin position="377"/>
        <end position="424"/>
    </location>
</feature>
<reference evidence="13" key="4">
    <citation type="submission" date="2025-09" db="UniProtKB">
        <authorList>
            <consortium name="Ensembl"/>
        </authorList>
    </citation>
    <scope>IDENTIFICATION</scope>
</reference>
<dbReference type="InterPro" id="IPR001487">
    <property type="entry name" value="Bromodomain"/>
</dbReference>
<evidence type="ECO:0000256" key="10">
    <source>
        <dbReference type="SAM" id="MobiDB-lite"/>
    </source>
</evidence>
<accession>A0A3P8XE43</accession>
<dbReference type="PROSITE" id="PS01359">
    <property type="entry name" value="ZF_PHD_1"/>
    <property type="match status" value="1"/>
</dbReference>
<dbReference type="Bgee" id="ENSELUG00000004182">
    <property type="expression patterns" value="Expressed in embryo"/>
</dbReference>
<evidence type="ECO:0000256" key="2">
    <source>
        <dbReference type="ARBA" id="ARBA00022723"/>
    </source>
</evidence>
<evidence type="ECO:0000256" key="4">
    <source>
        <dbReference type="ARBA" id="ARBA00022833"/>
    </source>
</evidence>
<dbReference type="GO" id="GO:0005634">
    <property type="term" value="C:nucleus"/>
    <property type="evidence" value="ECO:0007669"/>
    <property type="project" value="UniProtKB-SubCell"/>
</dbReference>
<evidence type="ECO:0000313" key="13">
    <source>
        <dbReference type="Ensembl" id="ENSELUP00000002874.3"/>
    </source>
</evidence>